<keyword evidence="3" id="KW-1185">Reference proteome</keyword>
<name>A0A261TX58_9BORD</name>
<proteinExistence type="predicted"/>
<keyword evidence="1" id="KW-0732">Signal</keyword>
<evidence type="ECO:0000256" key="1">
    <source>
        <dbReference type="SAM" id="SignalP"/>
    </source>
</evidence>
<protein>
    <submittedName>
        <fullName evidence="2">Uncharacterized protein</fullName>
    </submittedName>
</protein>
<accession>A0A261TX58</accession>
<dbReference type="RefSeq" id="WP_094838509.1">
    <property type="nucleotide sequence ID" value="NZ_NEVQ01000017.1"/>
</dbReference>
<organism evidence="2 3">
    <name type="scientific">Bordetella genomosp. 4</name>
    <dbReference type="NCBI Taxonomy" id="463044"/>
    <lineage>
        <taxon>Bacteria</taxon>
        <taxon>Pseudomonadati</taxon>
        <taxon>Pseudomonadota</taxon>
        <taxon>Betaproteobacteria</taxon>
        <taxon>Burkholderiales</taxon>
        <taxon>Alcaligenaceae</taxon>
        <taxon>Bordetella</taxon>
    </lineage>
</organism>
<feature type="signal peptide" evidence="1">
    <location>
        <begin position="1"/>
        <end position="24"/>
    </location>
</feature>
<dbReference type="AlphaFoldDB" id="A0A261TX58"/>
<gene>
    <name evidence="2" type="ORF">CAL20_17470</name>
</gene>
<comment type="caution">
    <text evidence="2">The sequence shown here is derived from an EMBL/GenBank/DDBJ whole genome shotgun (WGS) entry which is preliminary data.</text>
</comment>
<evidence type="ECO:0000313" key="3">
    <source>
        <dbReference type="Proteomes" id="UP000216885"/>
    </source>
</evidence>
<reference evidence="2 3" key="1">
    <citation type="submission" date="2017-05" db="EMBL/GenBank/DDBJ databases">
        <title>Complete and WGS of Bordetella genogroups.</title>
        <authorList>
            <person name="Spilker T."/>
            <person name="LiPuma J."/>
        </authorList>
    </citation>
    <scope>NUCLEOTIDE SEQUENCE [LARGE SCALE GENOMIC DNA]</scope>
    <source>
        <strain evidence="2 3">AU9919</strain>
    </source>
</reference>
<feature type="chain" id="PRO_5012153189" evidence="1">
    <location>
        <begin position="25"/>
        <end position="310"/>
    </location>
</feature>
<dbReference type="Proteomes" id="UP000216885">
    <property type="component" value="Unassembled WGS sequence"/>
</dbReference>
<dbReference type="EMBL" id="NEVQ01000017">
    <property type="protein sequence ID" value="OZI54278.1"/>
    <property type="molecule type" value="Genomic_DNA"/>
</dbReference>
<sequence length="310" mass="34373">MMKQAWQWLTACAIALGLAAPGSAEVLYDRDGLRGERIPYGQTNPATGQRQSGYTYLVTFNGAKLCGDDVSLLLFPGRDFKRFYCAGPIQPLPDGMLVFFTGGETALARVRVTQGRLQVQRISMSSDAKRDGLHQTRFLNAGIAGWTRIQTAWDDTVMIQHAPFRVIYLGEGRLLDMSEEVAYLARARRTQYIQIEPDKWVDLPNIGRVFSRGREQSYQVGPTFRAVSWPEGRELARLDLDSCTDLPELEFNPGDGPSDALVKYEDLSAWRAQTLVYAAAGKGGTLRLAASADLPRRADCTPDTPPKHAK</sequence>
<evidence type="ECO:0000313" key="2">
    <source>
        <dbReference type="EMBL" id="OZI54278.1"/>
    </source>
</evidence>